<dbReference type="GO" id="GO:0004497">
    <property type="term" value="F:monooxygenase activity"/>
    <property type="evidence" value="ECO:0007669"/>
    <property type="project" value="UniProtKB-KW"/>
</dbReference>
<dbReference type="SUPFAM" id="SSF51905">
    <property type="entry name" value="FAD/NAD(P)-binding domain"/>
    <property type="match status" value="1"/>
</dbReference>
<organism evidence="8 9">
    <name type="scientific">Debaryomyces fabryi</name>
    <dbReference type="NCBI Taxonomy" id="58627"/>
    <lineage>
        <taxon>Eukaryota</taxon>
        <taxon>Fungi</taxon>
        <taxon>Dikarya</taxon>
        <taxon>Ascomycota</taxon>
        <taxon>Saccharomycotina</taxon>
        <taxon>Pichiomycetes</taxon>
        <taxon>Debaryomycetaceae</taxon>
        <taxon>Debaryomyces</taxon>
    </lineage>
</organism>
<dbReference type="Proteomes" id="UP000054251">
    <property type="component" value="Unassembled WGS sequence"/>
</dbReference>
<keyword evidence="9" id="KW-1185">Reference proteome</keyword>
<evidence type="ECO:0000256" key="1">
    <source>
        <dbReference type="ARBA" id="ARBA00001974"/>
    </source>
</evidence>
<sequence>MYPPGVDTHKFKGTSFHTADWPWKEVDVKNKRVAVVGTGTSCVQVVQEIGAGVKELVVFQRTPNTALPMRQRTDDPKDKEIQLKRRASYPKIFRKLRETSYSGFEFEADVRVALECLPEEIKKNLMIAGKRGVSGFGLETSRTCLLTLRLMS</sequence>
<dbReference type="OrthoDB" id="74360at2759"/>
<evidence type="ECO:0000256" key="7">
    <source>
        <dbReference type="ARBA" id="ARBA00023033"/>
    </source>
</evidence>
<dbReference type="AlphaFoldDB" id="A0A0V1PR85"/>
<comment type="caution">
    <text evidence="8">The sequence shown here is derived from an EMBL/GenBank/DDBJ whole genome shotgun (WGS) entry which is preliminary data.</text>
</comment>
<dbReference type="InterPro" id="IPR036188">
    <property type="entry name" value="FAD/NAD-bd_sf"/>
</dbReference>
<comment type="cofactor">
    <cofactor evidence="1">
        <name>FAD</name>
        <dbReference type="ChEBI" id="CHEBI:57692"/>
    </cofactor>
</comment>
<dbReference type="Gene3D" id="3.50.50.60">
    <property type="entry name" value="FAD/NAD(P)-binding domain"/>
    <property type="match status" value="1"/>
</dbReference>
<dbReference type="EMBL" id="LMYN01000228">
    <property type="protein sequence ID" value="KRZ98687.1"/>
    <property type="molecule type" value="Genomic_DNA"/>
</dbReference>
<evidence type="ECO:0000256" key="2">
    <source>
        <dbReference type="ARBA" id="ARBA00010139"/>
    </source>
</evidence>
<keyword evidence="3" id="KW-0285">Flavoprotein</keyword>
<keyword evidence="6" id="KW-0560">Oxidoreductase</keyword>
<gene>
    <name evidence="8" type="ORF">AC631_05556</name>
</gene>
<proteinExistence type="inferred from homology"/>
<evidence type="ECO:0000256" key="5">
    <source>
        <dbReference type="ARBA" id="ARBA00022857"/>
    </source>
</evidence>
<reference evidence="8 9" key="1">
    <citation type="submission" date="2015-11" db="EMBL/GenBank/DDBJ databases">
        <title>The genome of Debaryomyces fabryi.</title>
        <authorList>
            <person name="Tafer H."/>
            <person name="Lopandic K."/>
        </authorList>
    </citation>
    <scope>NUCLEOTIDE SEQUENCE [LARGE SCALE GENOMIC DNA]</scope>
    <source>
        <strain evidence="8 9">CBS 789</strain>
    </source>
</reference>
<name>A0A0V1PR85_9ASCO</name>
<dbReference type="GeneID" id="26842565"/>
<comment type="similarity">
    <text evidence="2">Belongs to the FAD-binding monooxygenase family.</text>
</comment>
<keyword evidence="5" id="KW-0521">NADP</keyword>
<accession>A0A0V1PR85</accession>
<dbReference type="PANTHER" id="PTHR43098">
    <property type="entry name" value="L-ORNITHINE N(5)-MONOOXYGENASE-RELATED"/>
    <property type="match status" value="1"/>
</dbReference>
<dbReference type="InterPro" id="IPR050775">
    <property type="entry name" value="FAD-binding_Monooxygenases"/>
</dbReference>
<dbReference type="PANTHER" id="PTHR43098:SF3">
    <property type="entry name" value="L-ORNITHINE N(5)-MONOOXYGENASE-RELATED"/>
    <property type="match status" value="1"/>
</dbReference>
<evidence type="ECO:0000313" key="8">
    <source>
        <dbReference type="EMBL" id="KRZ98687.1"/>
    </source>
</evidence>
<keyword evidence="4" id="KW-0274">FAD</keyword>
<evidence type="ECO:0000256" key="4">
    <source>
        <dbReference type="ARBA" id="ARBA00022827"/>
    </source>
</evidence>
<protein>
    <submittedName>
        <fullName evidence="8">Uncharacterized protein</fullName>
    </submittedName>
</protein>
<evidence type="ECO:0000256" key="6">
    <source>
        <dbReference type="ARBA" id="ARBA00023002"/>
    </source>
</evidence>
<evidence type="ECO:0000256" key="3">
    <source>
        <dbReference type="ARBA" id="ARBA00022630"/>
    </source>
</evidence>
<keyword evidence="7" id="KW-0503">Monooxygenase</keyword>
<dbReference type="RefSeq" id="XP_015464790.1">
    <property type="nucleotide sequence ID" value="XM_015614385.1"/>
</dbReference>
<evidence type="ECO:0000313" key="9">
    <source>
        <dbReference type="Proteomes" id="UP000054251"/>
    </source>
</evidence>